<dbReference type="InterPro" id="IPR042099">
    <property type="entry name" value="ANL_N_sf"/>
</dbReference>
<evidence type="ECO:0000259" key="4">
    <source>
        <dbReference type="Pfam" id="PF13193"/>
    </source>
</evidence>
<dbReference type="Gene3D" id="3.30.300.30">
    <property type="match status" value="1"/>
</dbReference>
<dbReference type="PANTHER" id="PTHR24096">
    <property type="entry name" value="LONG-CHAIN-FATTY-ACID--COA LIGASE"/>
    <property type="match status" value="1"/>
</dbReference>
<feature type="domain" description="AMP-binding enzyme C-terminal" evidence="4">
    <location>
        <begin position="219"/>
        <end position="297"/>
    </location>
</feature>
<name>A0ABP0CV56_9PEZI</name>
<reference evidence="5 6" key="1">
    <citation type="submission" date="2024-01" db="EMBL/GenBank/DDBJ databases">
        <authorList>
            <person name="Allen C."/>
            <person name="Tagirdzhanova G."/>
        </authorList>
    </citation>
    <scope>NUCLEOTIDE SEQUENCE [LARGE SCALE GENOMIC DNA]</scope>
</reference>
<dbReference type="Pfam" id="PF13193">
    <property type="entry name" value="AMP-binding_C"/>
    <property type="match status" value="1"/>
</dbReference>
<dbReference type="InterPro" id="IPR045851">
    <property type="entry name" value="AMP-bd_C_sf"/>
</dbReference>
<evidence type="ECO:0000313" key="6">
    <source>
        <dbReference type="Proteomes" id="UP001642406"/>
    </source>
</evidence>
<dbReference type="Gene3D" id="3.40.50.12780">
    <property type="entry name" value="N-terminal domain of ligase-like"/>
    <property type="match status" value="1"/>
</dbReference>
<dbReference type="Gene3D" id="3.40.50.980">
    <property type="match status" value="2"/>
</dbReference>
<dbReference type="Pfam" id="PF00501">
    <property type="entry name" value="AMP-binding"/>
    <property type="match status" value="1"/>
</dbReference>
<protein>
    <submittedName>
        <fullName evidence="5">Uncharacterized protein</fullName>
    </submittedName>
</protein>
<dbReference type="PROSITE" id="PS00455">
    <property type="entry name" value="AMP_BINDING"/>
    <property type="match status" value="1"/>
</dbReference>
<dbReference type="Proteomes" id="UP001642406">
    <property type="component" value="Unassembled WGS sequence"/>
</dbReference>
<sequence length="323" mass="35067">MTVPSSLQVALAAAKAAGISHDRVFLLEGNVDGFTTVQSLLEKGRGYAEDQQTAPFRVPLGKTNDICGFLTFSSGTTGLPKAVMLSHKNAIAQCIQLKDATVPEKKNQLACLPLFHKFFDYKYGNNGGVLLGSTVVKIIDVGTGKELGINETGEILAKGPQIAMGYLDNPTETAGTFGADGYLHTGDIGKVDEHGFIHIVDRIKEMIKVKGQQVAPADLEHLLIGHDSVIDCAVIGIKEDEYSSERPKAYVVVKPGTTPSEDLGRHLMDYVKERRIRYKWVKEVEFIPEIPRNPSGKVLRRVLKAKSSPTGLVVKDASVLSKI</sequence>
<dbReference type="SUPFAM" id="SSF56801">
    <property type="entry name" value="Acetyl-CoA synthetase-like"/>
    <property type="match status" value="1"/>
</dbReference>
<dbReference type="InterPro" id="IPR020845">
    <property type="entry name" value="AMP-binding_CS"/>
</dbReference>
<accession>A0ABP0CV56</accession>
<keyword evidence="6" id="KW-1185">Reference proteome</keyword>
<dbReference type="EMBL" id="CAWUHC010000137">
    <property type="protein sequence ID" value="CAK7235186.1"/>
    <property type="molecule type" value="Genomic_DNA"/>
</dbReference>
<evidence type="ECO:0000256" key="2">
    <source>
        <dbReference type="ARBA" id="ARBA00022598"/>
    </source>
</evidence>
<comment type="caution">
    <text evidence="5">The sequence shown here is derived from an EMBL/GenBank/DDBJ whole genome shotgun (WGS) entry which is preliminary data.</text>
</comment>
<gene>
    <name evidence="5" type="ORF">SBRCBS47491_009206</name>
</gene>
<evidence type="ECO:0000313" key="5">
    <source>
        <dbReference type="EMBL" id="CAK7235186.1"/>
    </source>
</evidence>
<dbReference type="PANTHER" id="PTHR24096:SF149">
    <property type="entry name" value="AMP-BINDING DOMAIN-CONTAINING PROTEIN-RELATED"/>
    <property type="match status" value="1"/>
</dbReference>
<organism evidence="5 6">
    <name type="scientific">Sporothrix bragantina</name>
    <dbReference type="NCBI Taxonomy" id="671064"/>
    <lineage>
        <taxon>Eukaryota</taxon>
        <taxon>Fungi</taxon>
        <taxon>Dikarya</taxon>
        <taxon>Ascomycota</taxon>
        <taxon>Pezizomycotina</taxon>
        <taxon>Sordariomycetes</taxon>
        <taxon>Sordariomycetidae</taxon>
        <taxon>Ophiostomatales</taxon>
        <taxon>Ophiostomataceae</taxon>
        <taxon>Sporothrix</taxon>
    </lineage>
</organism>
<dbReference type="InterPro" id="IPR025110">
    <property type="entry name" value="AMP-bd_C"/>
</dbReference>
<feature type="domain" description="AMP-dependent synthetase/ligase" evidence="3">
    <location>
        <begin position="55"/>
        <end position="136"/>
    </location>
</feature>
<dbReference type="InterPro" id="IPR000873">
    <property type="entry name" value="AMP-dep_synth/lig_dom"/>
</dbReference>
<evidence type="ECO:0000256" key="1">
    <source>
        <dbReference type="ARBA" id="ARBA00006432"/>
    </source>
</evidence>
<comment type="similarity">
    <text evidence="1">Belongs to the ATP-dependent AMP-binding enzyme family.</text>
</comment>
<proteinExistence type="inferred from homology"/>
<evidence type="ECO:0000259" key="3">
    <source>
        <dbReference type="Pfam" id="PF00501"/>
    </source>
</evidence>
<keyword evidence="2" id="KW-0436">Ligase</keyword>